<sequence length="282" mass="30305">MDFVKPAEMAKAMSDSGVVRADLPIRDMLVRGMMAGALLGIATSLAVTGAVQTGVPFAGAIIFPVGFVMIVCLGLELCTGNFGILMLSYMEGRIAVAPMMRNFAWGFLGNLIGSLLYALLLVIALTNFWHTGIDANPVAKKIVEISQAKTLVYQNLGTAGMITCFVKAMLCNWMVCLGVTMSMMSTSTFGKIFGAWLPIFLFFAQGFEHAVVNMFMIPAGMMLGAPISFEQWWVWNQIPVTLGNFAGGVLFISLAWYLTYRPKAAAPSRGEASPASAAMAVH</sequence>
<comment type="similarity">
    <text evidence="5">Belongs to the FNT transporter (TC 1.A.16) family.</text>
</comment>
<comment type="subcellular location">
    <subcellularLocation>
        <location evidence="1">Membrane</location>
        <topology evidence="1">Multi-pass membrane protein</topology>
    </subcellularLocation>
</comment>
<dbReference type="Pfam" id="PF01226">
    <property type="entry name" value="Form_Nir_trans"/>
    <property type="match status" value="1"/>
</dbReference>
<protein>
    <submittedName>
        <fullName evidence="7">Formate transporter 1</fullName>
    </submittedName>
</protein>
<dbReference type="Proteomes" id="UP001055156">
    <property type="component" value="Unassembled WGS sequence"/>
</dbReference>
<feature type="transmembrane region" description="Helical" evidence="6">
    <location>
        <begin position="237"/>
        <end position="259"/>
    </location>
</feature>
<accession>A0ABQ4TC30</accession>
<dbReference type="Gene3D" id="1.20.1080.10">
    <property type="entry name" value="Glycerol uptake facilitator protein"/>
    <property type="match status" value="1"/>
</dbReference>
<evidence type="ECO:0000256" key="6">
    <source>
        <dbReference type="SAM" id="Phobius"/>
    </source>
</evidence>
<keyword evidence="2 6" id="KW-0812">Transmembrane</keyword>
<feature type="transmembrane region" description="Helical" evidence="6">
    <location>
        <begin position="57"/>
        <end position="90"/>
    </location>
</feature>
<keyword evidence="8" id="KW-1185">Reference proteome</keyword>
<evidence type="ECO:0000256" key="2">
    <source>
        <dbReference type="ARBA" id="ARBA00022692"/>
    </source>
</evidence>
<dbReference type="RefSeq" id="WP_238312057.1">
    <property type="nucleotide sequence ID" value="NZ_BPQV01000009.1"/>
</dbReference>
<evidence type="ECO:0000313" key="8">
    <source>
        <dbReference type="Proteomes" id="UP001055156"/>
    </source>
</evidence>
<evidence type="ECO:0000256" key="5">
    <source>
        <dbReference type="ARBA" id="ARBA00049660"/>
    </source>
</evidence>
<evidence type="ECO:0000256" key="4">
    <source>
        <dbReference type="ARBA" id="ARBA00023136"/>
    </source>
</evidence>
<gene>
    <name evidence="7" type="primary">focA</name>
    <name evidence="7" type="ORF">LKMONMHP_3071</name>
</gene>
<dbReference type="PANTHER" id="PTHR30520:SF6">
    <property type="entry name" value="FORMATE_NITRATE FAMILY TRANSPORTER (EUROFUNG)"/>
    <property type="match status" value="1"/>
</dbReference>
<dbReference type="PANTHER" id="PTHR30520">
    <property type="entry name" value="FORMATE TRANSPORTER-RELATED"/>
    <property type="match status" value="1"/>
</dbReference>
<feature type="transmembrane region" description="Helical" evidence="6">
    <location>
        <begin position="102"/>
        <end position="125"/>
    </location>
</feature>
<dbReference type="EMBL" id="BPQV01000009">
    <property type="protein sequence ID" value="GJE28204.1"/>
    <property type="molecule type" value="Genomic_DNA"/>
</dbReference>
<comment type="caution">
    <text evidence="7">The sequence shown here is derived from an EMBL/GenBank/DDBJ whole genome shotgun (WGS) entry which is preliminary data.</text>
</comment>
<organism evidence="7 8">
    <name type="scientific">Methylobacterium organophilum</name>
    <dbReference type="NCBI Taxonomy" id="410"/>
    <lineage>
        <taxon>Bacteria</taxon>
        <taxon>Pseudomonadati</taxon>
        <taxon>Pseudomonadota</taxon>
        <taxon>Alphaproteobacteria</taxon>
        <taxon>Hyphomicrobiales</taxon>
        <taxon>Methylobacteriaceae</taxon>
        <taxon>Methylobacterium</taxon>
    </lineage>
</organism>
<evidence type="ECO:0000256" key="1">
    <source>
        <dbReference type="ARBA" id="ARBA00004141"/>
    </source>
</evidence>
<keyword evidence="3 6" id="KW-1133">Transmembrane helix</keyword>
<reference evidence="7" key="1">
    <citation type="journal article" date="2021" name="Front. Microbiol.">
        <title>Comprehensive Comparative Genomics and Phenotyping of Methylobacterium Species.</title>
        <authorList>
            <person name="Alessa O."/>
            <person name="Ogura Y."/>
            <person name="Fujitani Y."/>
            <person name="Takami H."/>
            <person name="Hayashi T."/>
            <person name="Sahin N."/>
            <person name="Tani A."/>
        </authorList>
    </citation>
    <scope>NUCLEOTIDE SEQUENCE</scope>
    <source>
        <strain evidence="7">NBRC 15689</strain>
    </source>
</reference>
<proteinExistence type="inferred from homology"/>
<feature type="transmembrane region" description="Helical" evidence="6">
    <location>
        <begin position="159"/>
        <end position="181"/>
    </location>
</feature>
<feature type="transmembrane region" description="Helical" evidence="6">
    <location>
        <begin position="193"/>
        <end position="217"/>
    </location>
</feature>
<reference evidence="7" key="2">
    <citation type="submission" date="2021-08" db="EMBL/GenBank/DDBJ databases">
        <authorList>
            <person name="Tani A."/>
            <person name="Ola A."/>
            <person name="Ogura Y."/>
            <person name="Katsura K."/>
            <person name="Hayashi T."/>
        </authorList>
    </citation>
    <scope>NUCLEOTIDE SEQUENCE</scope>
    <source>
        <strain evidence="7">NBRC 15689</strain>
    </source>
</reference>
<name>A0ABQ4TC30_METOR</name>
<dbReference type="InterPro" id="IPR023271">
    <property type="entry name" value="Aquaporin-like"/>
</dbReference>
<feature type="transmembrane region" description="Helical" evidence="6">
    <location>
        <begin position="29"/>
        <end position="51"/>
    </location>
</feature>
<dbReference type="InterPro" id="IPR000292">
    <property type="entry name" value="For/NO2_transpt"/>
</dbReference>
<evidence type="ECO:0000256" key="3">
    <source>
        <dbReference type="ARBA" id="ARBA00022989"/>
    </source>
</evidence>
<evidence type="ECO:0000313" key="7">
    <source>
        <dbReference type="EMBL" id="GJE28204.1"/>
    </source>
</evidence>
<keyword evidence="4 6" id="KW-0472">Membrane</keyword>